<feature type="transmembrane region" description="Helical" evidence="1">
    <location>
        <begin position="325"/>
        <end position="345"/>
    </location>
</feature>
<feature type="transmembrane region" description="Helical" evidence="1">
    <location>
        <begin position="284"/>
        <end position="305"/>
    </location>
</feature>
<evidence type="ECO:0000313" key="3">
    <source>
        <dbReference type="Proteomes" id="UP001271274"/>
    </source>
</evidence>
<evidence type="ECO:0000313" key="2">
    <source>
        <dbReference type="EMBL" id="MDX3704619.1"/>
    </source>
</evidence>
<gene>
    <name evidence="2" type="ORF">PV662_33675</name>
</gene>
<organism evidence="2 3">
    <name type="scientific">Streptomyces europaeiscabiei</name>
    <dbReference type="NCBI Taxonomy" id="146819"/>
    <lineage>
        <taxon>Bacteria</taxon>
        <taxon>Bacillati</taxon>
        <taxon>Actinomycetota</taxon>
        <taxon>Actinomycetes</taxon>
        <taxon>Kitasatosporales</taxon>
        <taxon>Streptomycetaceae</taxon>
        <taxon>Streptomyces</taxon>
    </lineage>
</organism>
<dbReference type="RefSeq" id="WP_046710139.1">
    <property type="nucleotide sequence ID" value="NZ_JARAYT010000016.1"/>
</dbReference>
<dbReference type="InterPro" id="IPR018650">
    <property type="entry name" value="STSV1_Orf64"/>
</dbReference>
<feature type="transmembrane region" description="Helical" evidence="1">
    <location>
        <begin position="193"/>
        <end position="218"/>
    </location>
</feature>
<feature type="transmembrane region" description="Helical" evidence="1">
    <location>
        <begin position="39"/>
        <end position="57"/>
    </location>
</feature>
<protein>
    <submittedName>
        <fullName evidence="2">DUF2079 domain-containing protein</fullName>
    </submittedName>
</protein>
<evidence type="ECO:0000256" key="1">
    <source>
        <dbReference type="SAM" id="Phobius"/>
    </source>
</evidence>
<feature type="transmembrane region" description="Helical" evidence="1">
    <location>
        <begin position="230"/>
        <end position="256"/>
    </location>
</feature>
<keyword evidence="1" id="KW-1133">Transmembrane helix</keyword>
<reference evidence="2 3" key="1">
    <citation type="journal article" date="2023" name="Microb. Genom.">
        <title>Mesoterricola silvestris gen. nov., sp. nov., Mesoterricola sediminis sp. nov., Geothrix oryzae sp. nov., Geothrix edaphica sp. nov., Geothrix rubra sp. nov., and Geothrix limicola sp. nov., six novel members of Acidobacteriota isolated from soils.</title>
        <authorList>
            <person name="Weisberg A.J."/>
            <person name="Pearce E."/>
            <person name="Kramer C.G."/>
            <person name="Chang J.H."/>
            <person name="Clarke C.R."/>
        </authorList>
    </citation>
    <scope>NUCLEOTIDE SEQUENCE [LARGE SCALE GENOMIC DNA]</scope>
    <source>
        <strain evidence="2 3">ID09-01A</strain>
    </source>
</reference>
<dbReference type="EMBL" id="JARAYU010000015">
    <property type="protein sequence ID" value="MDX3704619.1"/>
    <property type="molecule type" value="Genomic_DNA"/>
</dbReference>
<sequence length="493" mass="53466">MAPSVPSTNPSAQSLIPRPVAASVLPRARRFSLAGREPYVLAVVLFVAYAAVSVGRYRRMGTRSYDLGIFEQTVRAYAHFQAPIVELKGPGYSVLGDHFSPVTMLLAPFYRVFPSSVTLLVAQAALFALSAVPVTRAATRMLGRARGLTLGVAYGLSWGLQNAVDFDFHEICFAVPLIAFSLEALLRRRWRAALLWGLPLVLVKEDQGLTLAVIALVVALRARRHGSTRVVPYALAVAAFGAVATLLAFTLIIPAFNTAGASDYLSKVGDSGPLDGMDTKIRTVLWLVIPTSGLLALRSPIVLAVLPTLGWRFVSSDHHYWGTAWHYSAVLMPIITLALVDALPGARHDSRPWLRSYALHLPAAVLAASLALTTMLPLGTLTKADAYRVPAEVRAVEKLLRTIPDGATVESNIGPITRLTSRCRVFWIGRTKGLAPDYIAFNNSSHWVKDVPAFARQLHPRDTYVLRGVIQGYVLLKRTSPRTSTSASPSTSS</sequence>
<feature type="transmembrane region" description="Helical" evidence="1">
    <location>
        <begin position="357"/>
        <end position="378"/>
    </location>
</feature>
<dbReference type="Proteomes" id="UP001271274">
    <property type="component" value="Unassembled WGS sequence"/>
</dbReference>
<keyword evidence="1" id="KW-0812">Transmembrane</keyword>
<keyword evidence="3" id="KW-1185">Reference proteome</keyword>
<dbReference type="Pfam" id="PF09852">
    <property type="entry name" value="DUF2079"/>
    <property type="match status" value="1"/>
</dbReference>
<name>A0ABU4NPH3_9ACTN</name>
<keyword evidence="1" id="KW-0472">Membrane</keyword>
<proteinExistence type="predicted"/>
<comment type="caution">
    <text evidence="2">The sequence shown here is derived from an EMBL/GenBank/DDBJ whole genome shotgun (WGS) entry which is preliminary data.</text>
</comment>
<accession>A0ABU4NPH3</accession>